<evidence type="ECO:0000256" key="6">
    <source>
        <dbReference type="ARBA" id="ARBA00022475"/>
    </source>
</evidence>
<dbReference type="RefSeq" id="WP_275089654.1">
    <property type="nucleotide sequence ID" value="NZ_CP119078.1"/>
</dbReference>
<evidence type="ECO:0000256" key="4">
    <source>
        <dbReference type="ARBA" id="ARBA00017522"/>
    </source>
</evidence>
<keyword evidence="8 10" id="KW-1133">Transmembrane helix</keyword>
<feature type="transmembrane region" description="Helical" evidence="10">
    <location>
        <begin position="86"/>
        <end position="109"/>
    </location>
</feature>
<keyword evidence="9 10" id="KW-0472">Membrane</keyword>
<dbReference type="PANTHER" id="PTHR36122:SF2">
    <property type="entry name" value="NICOTINAMIDE RIBOSIDE TRANSPORTER PNUC"/>
    <property type="match status" value="1"/>
</dbReference>
<accession>A0ABY8AUK9</accession>
<dbReference type="Pfam" id="PF04973">
    <property type="entry name" value="NMN_transporter"/>
    <property type="match status" value="1"/>
</dbReference>
<keyword evidence="5" id="KW-0813">Transport</keyword>
<comment type="similarity">
    <text evidence="3">Belongs to the nicotinamide ribonucleoside (NR) uptake permease (TC 4.B.1) family.</text>
</comment>
<reference evidence="11 12" key="1">
    <citation type="submission" date="2023-02" db="EMBL/GenBank/DDBJ databases">
        <title>Genome Sequence of L. cardiaca H63T.</title>
        <authorList>
            <person name="Lopez A.E."/>
            <person name="Cianciotto N.P."/>
        </authorList>
    </citation>
    <scope>NUCLEOTIDE SEQUENCE [LARGE SCALE GENOMIC DNA]</scope>
    <source>
        <strain evidence="11 12">H63</strain>
    </source>
</reference>
<evidence type="ECO:0000256" key="7">
    <source>
        <dbReference type="ARBA" id="ARBA00022692"/>
    </source>
</evidence>
<protein>
    <recommendedName>
        <fullName evidence="4">Nicotinamide riboside transporter PnuC</fullName>
    </recommendedName>
</protein>
<proteinExistence type="inferred from homology"/>
<keyword evidence="7 10" id="KW-0812">Transmembrane</keyword>
<dbReference type="EMBL" id="CP119078">
    <property type="protein sequence ID" value="WED43841.1"/>
    <property type="molecule type" value="Genomic_DNA"/>
</dbReference>
<evidence type="ECO:0000256" key="3">
    <source>
        <dbReference type="ARBA" id="ARBA00006669"/>
    </source>
</evidence>
<evidence type="ECO:0000313" key="12">
    <source>
        <dbReference type="Proteomes" id="UP001222087"/>
    </source>
</evidence>
<feature type="transmembrane region" description="Helical" evidence="10">
    <location>
        <begin position="49"/>
        <end position="66"/>
    </location>
</feature>
<comment type="subcellular location">
    <subcellularLocation>
        <location evidence="2">Cell membrane</location>
        <topology evidence="2">Multi-pass membrane protein</topology>
    </subcellularLocation>
</comment>
<keyword evidence="6" id="KW-1003">Cell membrane</keyword>
<dbReference type="InterPro" id="IPR006419">
    <property type="entry name" value="NMN_transpt_PnuC"/>
</dbReference>
<sequence length="187" mass="21964">MLLDFLGTVASLLATYYFIRLDRKAWLISLFATVLNAWLYWQKGIYADMALESFYFLSTCYGWYLWRVPPANQEAPIITKLSITQWMIIAGVISCLFIFIISLLLVFTYSDIALLDAMTTSLSLAAQWLMCYKMIATWILWFITDAIFAYMYFHKHIPFHCFLMTIYTIMAVIGYRTWARRKVPQTI</sequence>
<evidence type="ECO:0000256" key="10">
    <source>
        <dbReference type="SAM" id="Phobius"/>
    </source>
</evidence>
<comment type="function">
    <text evidence="1">Required for nicotinamide riboside transport across the inner membrane.</text>
</comment>
<feature type="transmembrane region" description="Helical" evidence="10">
    <location>
        <begin position="157"/>
        <end position="175"/>
    </location>
</feature>
<dbReference type="PANTHER" id="PTHR36122">
    <property type="entry name" value="NICOTINAMIDE RIBOSIDE TRANSPORTER PNUC"/>
    <property type="match status" value="1"/>
</dbReference>
<evidence type="ECO:0000256" key="5">
    <source>
        <dbReference type="ARBA" id="ARBA00022448"/>
    </source>
</evidence>
<feature type="transmembrane region" description="Helical" evidence="10">
    <location>
        <begin position="25"/>
        <end position="42"/>
    </location>
</feature>
<evidence type="ECO:0000256" key="1">
    <source>
        <dbReference type="ARBA" id="ARBA00002672"/>
    </source>
</evidence>
<organism evidence="11 12">
    <name type="scientific">Legionella cardiaca</name>
    <dbReference type="NCBI Taxonomy" id="1071983"/>
    <lineage>
        <taxon>Bacteria</taxon>
        <taxon>Pseudomonadati</taxon>
        <taxon>Pseudomonadota</taxon>
        <taxon>Gammaproteobacteria</taxon>
        <taxon>Legionellales</taxon>
        <taxon>Legionellaceae</taxon>
        <taxon>Legionella</taxon>
    </lineage>
</organism>
<keyword evidence="12" id="KW-1185">Reference proteome</keyword>
<evidence type="ECO:0000256" key="8">
    <source>
        <dbReference type="ARBA" id="ARBA00022989"/>
    </source>
</evidence>
<dbReference type="Proteomes" id="UP001222087">
    <property type="component" value="Chromosome"/>
</dbReference>
<evidence type="ECO:0000256" key="2">
    <source>
        <dbReference type="ARBA" id="ARBA00004651"/>
    </source>
</evidence>
<name>A0ABY8AUK9_9GAMM</name>
<gene>
    <name evidence="11" type="primary">pnuC</name>
    <name evidence="11" type="ORF">PXX05_03405</name>
</gene>
<dbReference type="NCBIfam" id="TIGR01528">
    <property type="entry name" value="NMN_trans_PnuC"/>
    <property type="match status" value="1"/>
</dbReference>
<evidence type="ECO:0000313" key="11">
    <source>
        <dbReference type="EMBL" id="WED43841.1"/>
    </source>
</evidence>
<feature type="transmembrane region" description="Helical" evidence="10">
    <location>
        <begin position="130"/>
        <end position="151"/>
    </location>
</feature>
<evidence type="ECO:0000256" key="9">
    <source>
        <dbReference type="ARBA" id="ARBA00023136"/>
    </source>
</evidence>